<dbReference type="Proteomes" id="UP000004671">
    <property type="component" value="Chromosome"/>
</dbReference>
<dbReference type="STRING" id="880073.Cabys_1541"/>
<accession>H1XQ60</accession>
<feature type="domain" description="ABC transporter" evidence="4">
    <location>
        <begin position="2"/>
        <end position="238"/>
    </location>
</feature>
<dbReference type="CDD" id="cd03261">
    <property type="entry name" value="ABC_Org_Solvent_Resistant"/>
    <property type="match status" value="1"/>
</dbReference>
<dbReference type="AlphaFoldDB" id="H1XQ60"/>
<evidence type="ECO:0000313" key="5">
    <source>
        <dbReference type="EMBL" id="APF18290.1"/>
    </source>
</evidence>
<proteinExistence type="predicted"/>
<dbReference type="InterPro" id="IPR003593">
    <property type="entry name" value="AAA+_ATPase"/>
</dbReference>
<dbReference type="InterPro" id="IPR017871">
    <property type="entry name" value="ABC_transporter-like_CS"/>
</dbReference>
<evidence type="ECO:0000256" key="3">
    <source>
        <dbReference type="ARBA" id="ARBA00022840"/>
    </source>
</evidence>
<dbReference type="GO" id="GO:0005524">
    <property type="term" value="F:ATP binding"/>
    <property type="evidence" value="ECO:0007669"/>
    <property type="project" value="UniProtKB-KW"/>
</dbReference>
<keyword evidence="2" id="KW-0547">Nucleotide-binding</keyword>
<dbReference type="EMBL" id="CP018099">
    <property type="protein sequence ID" value="APF18290.1"/>
    <property type="molecule type" value="Genomic_DNA"/>
</dbReference>
<dbReference type="PANTHER" id="PTHR43023:SF6">
    <property type="entry name" value="INTERMEMBRANE PHOSPHOLIPID TRANSPORT SYSTEM ATP-BINDING PROTEIN MLAF"/>
    <property type="match status" value="1"/>
</dbReference>
<dbReference type="SMART" id="SM00382">
    <property type="entry name" value="AAA"/>
    <property type="match status" value="1"/>
</dbReference>
<dbReference type="FunCoup" id="H1XQ60">
    <property type="interactions" value="250"/>
</dbReference>
<dbReference type="InterPro" id="IPR027417">
    <property type="entry name" value="P-loop_NTPase"/>
</dbReference>
<evidence type="ECO:0000313" key="7">
    <source>
        <dbReference type="Proteomes" id="UP000004671"/>
    </source>
</evidence>
<evidence type="ECO:0000259" key="4">
    <source>
        <dbReference type="PROSITE" id="PS50893"/>
    </source>
</evidence>
<dbReference type="PaxDb" id="880073-Calab_2702"/>
<evidence type="ECO:0000256" key="1">
    <source>
        <dbReference type="ARBA" id="ARBA00022448"/>
    </source>
</evidence>
<dbReference type="eggNOG" id="COG1127">
    <property type="taxonomic scope" value="Bacteria"/>
</dbReference>
<protein>
    <submittedName>
        <fullName evidence="6">ABC transporter related protein</fullName>
    </submittedName>
    <submittedName>
        <fullName evidence="5">Phospholipid/cholesterol/gamma-HCH transport system ATP-binding protein</fullName>
    </submittedName>
</protein>
<evidence type="ECO:0000313" key="6">
    <source>
        <dbReference type="EMBL" id="EHO42311.1"/>
    </source>
</evidence>
<evidence type="ECO:0000256" key="2">
    <source>
        <dbReference type="ARBA" id="ARBA00022741"/>
    </source>
</evidence>
<dbReference type="SUPFAM" id="SSF52540">
    <property type="entry name" value="P-loop containing nucleoside triphosphate hydrolases"/>
    <property type="match status" value="1"/>
</dbReference>
<dbReference type="PROSITE" id="PS50893">
    <property type="entry name" value="ABC_TRANSPORTER_2"/>
    <property type="match status" value="1"/>
</dbReference>
<dbReference type="HOGENOM" id="CLU_000604_1_22_0"/>
<keyword evidence="7" id="KW-1185">Reference proteome</keyword>
<dbReference type="PANTHER" id="PTHR43023">
    <property type="entry name" value="PROTEIN TRIGALACTOSYLDIACYLGLYCEROL 3, CHLOROPLASTIC"/>
    <property type="match status" value="1"/>
</dbReference>
<dbReference type="Gene3D" id="3.40.50.300">
    <property type="entry name" value="P-loop containing nucleotide triphosphate hydrolases"/>
    <property type="match status" value="1"/>
</dbReference>
<reference evidence="6 7" key="1">
    <citation type="submission" date="2011-09" db="EMBL/GenBank/DDBJ databases">
        <title>The permanent draft genome of Caldithrix abyssi DSM 13497.</title>
        <authorList>
            <consortium name="US DOE Joint Genome Institute (JGI-PGF)"/>
            <person name="Lucas S."/>
            <person name="Han J."/>
            <person name="Lapidus A."/>
            <person name="Bruce D."/>
            <person name="Goodwin L."/>
            <person name="Pitluck S."/>
            <person name="Peters L."/>
            <person name="Kyrpides N."/>
            <person name="Mavromatis K."/>
            <person name="Ivanova N."/>
            <person name="Mikhailova N."/>
            <person name="Chertkov O."/>
            <person name="Detter J.C."/>
            <person name="Tapia R."/>
            <person name="Han C."/>
            <person name="Land M."/>
            <person name="Hauser L."/>
            <person name="Markowitz V."/>
            <person name="Cheng J.-F."/>
            <person name="Hugenholtz P."/>
            <person name="Woyke T."/>
            <person name="Wu D."/>
            <person name="Spring S."/>
            <person name="Brambilla E."/>
            <person name="Klenk H.-P."/>
            <person name="Eisen J.A."/>
        </authorList>
    </citation>
    <scope>NUCLEOTIDE SEQUENCE [LARGE SCALE GENOMIC DNA]</scope>
    <source>
        <strain evidence="6 7">DSM 13497</strain>
    </source>
</reference>
<sequence length="252" mass="28259">MINIVNLKKSFDDKVVLRGVNLDIYDGEKLVVIGRSGCGKSVLLKHILNLMQPDDGYILIDDVPIKKIRQKDLFFLRKQFGFLFQGAALFDSMTVAENIALPLHEHTNLTDKEIRLKVAEKLEMVGLPGTEKLYPSELSGGMKKRVGLARAIIMDPKYVLYDEPTTGLDPIMAANIDHLINELNEKIKVTSVIVTHDMQSVSRVADRVVMLHMGKIIFNGSLDELYSTDNAVVDQFVHAKMEGPVKPKPVKY</sequence>
<dbReference type="EMBL" id="CM001402">
    <property type="protein sequence ID" value="EHO42311.1"/>
    <property type="molecule type" value="Genomic_DNA"/>
</dbReference>
<organism evidence="6 7">
    <name type="scientific">Caldithrix abyssi DSM 13497</name>
    <dbReference type="NCBI Taxonomy" id="880073"/>
    <lineage>
        <taxon>Bacteria</taxon>
        <taxon>Pseudomonadati</taxon>
        <taxon>Calditrichota</taxon>
        <taxon>Calditrichia</taxon>
        <taxon>Calditrichales</taxon>
        <taxon>Calditrichaceae</taxon>
        <taxon>Caldithrix</taxon>
    </lineage>
</organism>
<dbReference type="RefSeq" id="WP_006929603.1">
    <property type="nucleotide sequence ID" value="NZ_CM001402.1"/>
</dbReference>
<dbReference type="InParanoid" id="H1XQ60"/>
<dbReference type="OrthoDB" id="9782239at2"/>
<dbReference type="InterPro" id="IPR003439">
    <property type="entry name" value="ABC_transporter-like_ATP-bd"/>
</dbReference>
<dbReference type="Proteomes" id="UP000183868">
    <property type="component" value="Chromosome"/>
</dbReference>
<dbReference type="GO" id="GO:0016887">
    <property type="term" value="F:ATP hydrolysis activity"/>
    <property type="evidence" value="ECO:0007669"/>
    <property type="project" value="InterPro"/>
</dbReference>
<dbReference type="Pfam" id="PF00005">
    <property type="entry name" value="ABC_tran"/>
    <property type="match status" value="1"/>
</dbReference>
<reference evidence="5 8" key="2">
    <citation type="submission" date="2016-11" db="EMBL/GenBank/DDBJ databases">
        <title>Genomic analysis of Caldithrix abyssi and proposal of a novel bacterial phylum Caldithrichaeota.</title>
        <authorList>
            <person name="Kublanov I."/>
            <person name="Sigalova O."/>
            <person name="Gavrilov S."/>
            <person name="Lebedinsky A."/>
            <person name="Ivanova N."/>
            <person name="Daum C."/>
            <person name="Reddy T."/>
            <person name="Klenk H.P."/>
            <person name="Goker M."/>
            <person name="Reva O."/>
            <person name="Miroshnichenko M."/>
            <person name="Kyprides N."/>
            <person name="Woyke T."/>
            <person name="Gelfand M."/>
        </authorList>
    </citation>
    <scope>NUCLEOTIDE SEQUENCE [LARGE SCALE GENOMIC DNA]</scope>
    <source>
        <strain evidence="5 8">LF13</strain>
    </source>
</reference>
<dbReference type="KEGG" id="caby:Cabys_1541"/>
<gene>
    <name evidence="5" type="ORF">Cabys_1541</name>
    <name evidence="6" type="ORF">Calab_2702</name>
</gene>
<evidence type="ECO:0000313" key="8">
    <source>
        <dbReference type="Proteomes" id="UP000183868"/>
    </source>
</evidence>
<keyword evidence="1" id="KW-0813">Transport</keyword>
<dbReference type="PROSITE" id="PS00211">
    <property type="entry name" value="ABC_TRANSPORTER_1"/>
    <property type="match status" value="1"/>
</dbReference>
<keyword evidence="3 5" id="KW-0067">ATP-binding</keyword>
<name>H1XQ60_CALAY</name>